<evidence type="ECO:0000313" key="3">
    <source>
        <dbReference type="Proteomes" id="UP000001116"/>
    </source>
</evidence>
<dbReference type="RefSeq" id="WP_011981217.1">
    <property type="nucleotide sequence ID" value="NC_009664.2"/>
</dbReference>
<protein>
    <submittedName>
        <fullName evidence="2">ROK family protein</fullName>
    </submittedName>
</protein>
<evidence type="ECO:0000313" key="2">
    <source>
        <dbReference type="EMBL" id="ABS03644.1"/>
    </source>
</evidence>
<proteinExistence type="inferred from homology"/>
<evidence type="ECO:0000256" key="1">
    <source>
        <dbReference type="ARBA" id="ARBA00006479"/>
    </source>
</evidence>
<dbReference type="HOGENOM" id="CLU_036604_0_4_11"/>
<dbReference type="SUPFAM" id="SSF53067">
    <property type="entry name" value="Actin-like ATPase domain"/>
    <property type="match status" value="1"/>
</dbReference>
<dbReference type="OrthoDB" id="9810372at2"/>
<dbReference type="PANTHER" id="PTHR18964">
    <property type="entry name" value="ROK (REPRESSOR, ORF, KINASE) FAMILY"/>
    <property type="match status" value="1"/>
</dbReference>
<dbReference type="KEGG" id="kra:Krad_2160"/>
<name>A6WA05_KINRD</name>
<dbReference type="InterPro" id="IPR000600">
    <property type="entry name" value="ROK"/>
</dbReference>
<dbReference type="PANTHER" id="PTHR18964:SF149">
    <property type="entry name" value="BIFUNCTIONAL UDP-N-ACETYLGLUCOSAMINE 2-EPIMERASE_N-ACETYLMANNOSAMINE KINASE"/>
    <property type="match status" value="1"/>
</dbReference>
<organism evidence="2 3">
    <name type="scientific">Kineococcus radiotolerans (strain ATCC BAA-149 / DSM 14245 / SRS30216)</name>
    <dbReference type="NCBI Taxonomy" id="266940"/>
    <lineage>
        <taxon>Bacteria</taxon>
        <taxon>Bacillati</taxon>
        <taxon>Actinomycetota</taxon>
        <taxon>Actinomycetes</taxon>
        <taxon>Kineosporiales</taxon>
        <taxon>Kineosporiaceae</taxon>
        <taxon>Kineococcus</taxon>
    </lineage>
</organism>
<comment type="similarity">
    <text evidence="1">Belongs to the ROK (NagC/XylR) family.</text>
</comment>
<reference evidence="3" key="1">
    <citation type="journal article" date="2008" name="PLoS ONE">
        <title>Survival in nuclear waste, extreme resistance, and potential applications gleaned from the genome sequence of Kineococcus radiotolerans SRS30216.</title>
        <authorList>
            <person name="Bagwell C.E."/>
            <person name="Bhat S."/>
            <person name="Hawkins G.M."/>
            <person name="Smith B.W."/>
            <person name="Biswas T."/>
            <person name="Hoover T.R."/>
            <person name="Saunders E."/>
            <person name="Han C.S."/>
            <person name="Tsodikov O.V."/>
            <person name="Shimkets L.J."/>
        </authorList>
    </citation>
    <scope>NUCLEOTIDE SEQUENCE [LARGE SCALE GENOMIC DNA]</scope>
    <source>
        <strain evidence="3">ATCC BAA-149 / DSM 14245 / SRS30216</strain>
    </source>
</reference>
<dbReference type="AlphaFoldDB" id="A6WA05"/>
<gene>
    <name evidence="2" type="ordered locus">Krad_2160</name>
</gene>
<keyword evidence="3" id="KW-1185">Reference proteome</keyword>
<dbReference type="Pfam" id="PF00480">
    <property type="entry name" value="ROK"/>
    <property type="match status" value="1"/>
</dbReference>
<sequence length="298" mass="29099">MSSAVLSHGAGLGIDVGGTTIKGLRLADDGAVLQEHRTPTPVPDPTGTGVVAAVADVAARLGHRAGQPLGVALPGIVDEASGTAVHAVNLAWHDLPMGPLLRGALGPAVVLSHDVRAGAVAEARTGAARDAAGVVAFVAVGTGISAAVLIDGAPLLAGGWAGEIGQLVLADGPFQGLRVEEVASATATARRAGRTGARETAAAAAAGDAAAQQVWRESVDVLAQALAGLVATVAPSALVLGGGLALSGDLLLVPLRRALAARLPGLRQPRLVPALHGDTAAARGAAMLAADRVGTGVS</sequence>
<dbReference type="Proteomes" id="UP000001116">
    <property type="component" value="Chromosome"/>
</dbReference>
<dbReference type="InterPro" id="IPR043129">
    <property type="entry name" value="ATPase_NBD"/>
</dbReference>
<dbReference type="CDD" id="cd23763">
    <property type="entry name" value="ASKHA_ATPase_ROK"/>
    <property type="match status" value="1"/>
</dbReference>
<dbReference type="EMBL" id="CP000750">
    <property type="protein sequence ID" value="ABS03644.1"/>
    <property type="molecule type" value="Genomic_DNA"/>
</dbReference>
<accession>A6WA05</accession>
<dbReference type="STRING" id="266940.Krad_2160"/>
<dbReference type="eggNOG" id="COG1940">
    <property type="taxonomic scope" value="Bacteria"/>
</dbReference>
<dbReference type="Gene3D" id="3.30.420.40">
    <property type="match status" value="2"/>
</dbReference>